<dbReference type="NCBIfam" id="NF041940">
    <property type="entry name" value="choice_anch_X"/>
    <property type="match status" value="1"/>
</dbReference>
<feature type="compositionally biased region" description="Polar residues" evidence="1">
    <location>
        <begin position="928"/>
        <end position="948"/>
    </location>
</feature>
<name>A0A9Q1CMK1_HOLLE</name>
<dbReference type="EMBL" id="JAIZAY010000002">
    <property type="protein sequence ID" value="KAJ8047680.1"/>
    <property type="molecule type" value="Genomic_DNA"/>
</dbReference>
<feature type="region of interest" description="Disordered" evidence="1">
    <location>
        <begin position="922"/>
        <end position="950"/>
    </location>
</feature>
<evidence type="ECO:0000256" key="1">
    <source>
        <dbReference type="SAM" id="MobiDB-lite"/>
    </source>
</evidence>
<proteinExistence type="predicted"/>
<evidence type="ECO:0000256" key="2">
    <source>
        <dbReference type="SAM" id="Phobius"/>
    </source>
</evidence>
<evidence type="ECO:0000313" key="5">
    <source>
        <dbReference type="EMBL" id="KAJ8047680.1"/>
    </source>
</evidence>
<feature type="signal peptide" evidence="3">
    <location>
        <begin position="1"/>
        <end position="23"/>
    </location>
</feature>
<dbReference type="Gene3D" id="2.60.40.10">
    <property type="entry name" value="Immunoglobulins"/>
    <property type="match status" value="1"/>
</dbReference>
<evidence type="ECO:0000259" key="4">
    <source>
        <dbReference type="Pfam" id="PF08434"/>
    </source>
</evidence>
<feature type="transmembrane region" description="Helical" evidence="2">
    <location>
        <begin position="959"/>
        <end position="979"/>
    </location>
</feature>
<sequence length="1008" mass="112902">MKVHPSSVLKVFLTWKIFDVCLCKVVTFEDFEPPPGPWGRQPIHVGNNGAYRNILLAIHEEVEETTDLLENIKDIFTRASRLLFTATKRQLYFGEISILVPEKWNSSDLYNTPRPNETFNTARIVMRDEGSEGLRPSAPFVKQPGACGEESEFMYLPYRALMSGNDSIYGDAAKVIVHLWGHLRWGLFDEFPSTPDDPPFYRSSHGTVEPSVCPTGLRGIVVAEGAQLVTNISKCDISATENGRKCQFVVSTEDGDVEKISNGTASLMSYHFLDSVDQFCHSNPDGDIHSFHNHEAPTNQNKMCLQKSAWDVMLASEDFAYKSAVNTFDDSPKFRMIQRLDKLAVVVLDARHNMAENNKFERMMAAYKEYVFTFFPTYMYLGVVSINETAGQALPCLKLWERPGFRDQMLHNLPRRPSNSSGLGNAMKEALRILREIRFDISGSWIFVMSDGSDITSPTIDDVMPEVSSAGVTLVTLPFSTDSSENIRLNNTVDKKFTSFLEKNETLTSRRTRKYSITSLDDEDRFIRITKQTLRIEGNSMGVRNVTIDDVFNDQQMVVRIYWEHSMPMINITDEYGDEVFGISEEYYGIKLVETTVYDIQRCNMMVTLENNASSAQAIRIEVFVGVFVRSKEEFKSTEPEPIKARALLKSTSVNVTEAFFIPLYGVVSQDERPITDAVVKAVVTNKEDGKTIIPLRDDGADGDIQKLDGIYTAYFTHFSSEGNYTFELIVRTSPGTSIRTDDFLPSGVASRTTAFPVYKYEALPDFERAPPTLTFTATDVPEDIQDSDYLPPSTITDLKLAHSTSGTDRFVTMTWTAPGDDLTDGQANSYDLRYGLSRSAILEEFETAKRVNSDMILVGSLTNPQMSSKQEILNITLQFEKGSVFFFAIRAYDEAGNHGAISNTLQVDLTGTEVMNKPKHFTDVYPPNSTADPTVTVTSYSDGNNINEDGKNKEPSTIIYILVSVLGIISASCLLIGFRVASKLKSWREVSHSSLDGNVGSEMVIKQ</sequence>
<feature type="chain" id="PRO_5040490464" evidence="3">
    <location>
        <begin position="24"/>
        <end position="1008"/>
    </location>
</feature>
<reference evidence="5" key="1">
    <citation type="submission" date="2021-10" db="EMBL/GenBank/DDBJ databases">
        <title>Tropical sea cucumber genome reveals ecological adaptation and Cuvierian tubules defense mechanism.</title>
        <authorList>
            <person name="Chen T."/>
        </authorList>
    </citation>
    <scope>NUCLEOTIDE SEQUENCE</scope>
    <source>
        <strain evidence="5">Nanhai2018</strain>
        <tissue evidence="5">Muscle</tissue>
    </source>
</reference>
<dbReference type="InterPro" id="IPR013642">
    <property type="entry name" value="CLCA_N"/>
</dbReference>
<organism evidence="5 6">
    <name type="scientific">Holothuria leucospilota</name>
    <name type="common">Black long sea cucumber</name>
    <name type="synonym">Mertensiothuria leucospilota</name>
    <dbReference type="NCBI Taxonomy" id="206669"/>
    <lineage>
        <taxon>Eukaryota</taxon>
        <taxon>Metazoa</taxon>
        <taxon>Echinodermata</taxon>
        <taxon>Eleutherozoa</taxon>
        <taxon>Echinozoa</taxon>
        <taxon>Holothuroidea</taxon>
        <taxon>Aspidochirotacea</taxon>
        <taxon>Aspidochirotida</taxon>
        <taxon>Holothuriidae</taxon>
        <taxon>Holothuria</taxon>
    </lineage>
</organism>
<keyword evidence="2" id="KW-1133">Transmembrane helix</keyword>
<dbReference type="InterPro" id="IPR051266">
    <property type="entry name" value="CLCR"/>
</dbReference>
<dbReference type="Proteomes" id="UP001152320">
    <property type="component" value="Chromosome 2"/>
</dbReference>
<gene>
    <name evidence="5" type="ORF">HOLleu_06736</name>
</gene>
<dbReference type="AlphaFoldDB" id="A0A9Q1CMK1"/>
<dbReference type="InterPro" id="IPR013783">
    <property type="entry name" value="Ig-like_fold"/>
</dbReference>
<keyword evidence="3" id="KW-0732">Signal</keyword>
<dbReference type="Pfam" id="PF08434">
    <property type="entry name" value="CLCA"/>
    <property type="match status" value="1"/>
</dbReference>
<dbReference type="InterPro" id="IPR036465">
    <property type="entry name" value="vWFA_dom_sf"/>
</dbReference>
<dbReference type="PANTHER" id="PTHR10579:SF177">
    <property type="entry name" value="CALCIUM-ACTIVATED CHLORIDE CHANNEL REGULATOR 4-LIKE PROTEIN"/>
    <property type="match status" value="1"/>
</dbReference>
<evidence type="ECO:0000313" key="6">
    <source>
        <dbReference type="Proteomes" id="UP001152320"/>
    </source>
</evidence>
<protein>
    <submittedName>
        <fullName evidence="5">Calcium-activated chloride channel regulator 2</fullName>
    </submittedName>
</protein>
<comment type="caution">
    <text evidence="5">The sequence shown here is derived from an EMBL/GenBank/DDBJ whole genome shotgun (WGS) entry which is preliminary data.</text>
</comment>
<dbReference type="PANTHER" id="PTHR10579">
    <property type="entry name" value="CALCIUM-ACTIVATED CHLORIDE CHANNEL REGULATOR"/>
    <property type="match status" value="1"/>
</dbReference>
<feature type="domain" description="Calcium-activated chloride channel N-terminal" evidence="4">
    <location>
        <begin position="47"/>
        <end position="323"/>
    </location>
</feature>
<keyword evidence="6" id="KW-1185">Reference proteome</keyword>
<accession>A0A9Q1CMK1</accession>
<dbReference type="CDD" id="cd00198">
    <property type="entry name" value="vWFA"/>
    <property type="match status" value="1"/>
</dbReference>
<keyword evidence="2" id="KW-0472">Membrane</keyword>
<keyword evidence="2" id="KW-0812">Transmembrane</keyword>
<evidence type="ECO:0000256" key="3">
    <source>
        <dbReference type="SAM" id="SignalP"/>
    </source>
</evidence>
<dbReference type="SUPFAM" id="SSF53300">
    <property type="entry name" value="vWA-like"/>
    <property type="match status" value="1"/>
</dbReference>
<dbReference type="OrthoDB" id="6353077at2759"/>